<keyword evidence="2" id="KW-0812">Transmembrane</keyword>
<comment type="caution">
    <text evidence="3">The sequence shown here is derived from an EMBL/GenBank/DDBJ whole genome shotgun (WGS) entry which is preliminary data.</text>
</comment>
<proteinExistence type="predicted"/>
<dbReference type="AlphaFoldDB" id="A0A4U8SWU8"/>
<dbReference type="EMBL" id="JRPE02000014">
    <property type="protein sequence ID" value="TLD91414.1"/>
    <property type="molecule type" value="Genomic_DNA"/>
</dbReference>
<evidence type="ECO:0000313" key="3">
    <source>
        <dbReference type="EMBL" id="TLD91414.1"/>
    </source>
</evidence>
<dbReference type="Proteomes" id="UP000029921">
    <property type="component" value="Unassembled WGS sequence"/>
</dbReference>
<sequence>MEGSVGNFIAKWFFLTGFILFVLYMLVRTFFYRSVAQKEERNSAAMKLTLNEAEILIRKHQLQLQRALGNIDILTQEMNALKNEVKVLKSRNSQYRIETDKYKARIKDLEQKIEALL</sequence>
<feature type="transmembrane region" description="Helical" evidence="2">
    <location>
        <begin position="12"/>
        <end position="31"/>
    </location>
</feature>
<keyword evidence="4" id="KW-1185">Reference proteome</keyword>
<keyword evidence="2" id="KW-0472">Membrane</keyword>
<evidence type="ECO:0000313" key="4">
    <source>
        <dbReference type="Proteomes" id="UP000029921"/>
    </source>
</evidence>
<keyword evidence="2" id="KW-1133">Transmembrane helix</keyword>
<evidence type="ECO:0000256" key="1">
    <source>
        <dbReference type="SAM" id="Coils"/>
    </source>
</evidence>
<organism evidence="3 4">
    <name type="scientific">Helicobacter magdeburgensis</name>
    <dbReference type="NCBI Taxonomy" id="471858"/>
    <lineage>
        <taxon>Bacteria</taxon>
        <taxon>Pseudomonadati</taxon>
        <taxon>Campylobacterota</taxon>
        <taxon>Epsilonproteobacteria</taxon>
        <taxon>Campylobacterales</taxon>
        <taxon>Helicobacteraceae</taxon>
        <taxon>Helicobacter</taxon>
    </lineage>
</organism>
<dbReference type="RefSeq" id="WP_034587442.1">
    <property type="nucleotide sequence ID" value="NZ_JRPE02000014.1"/>
</dbReference>
<reference evidence="3 4" key="1">
    <citation type="journal article" date="2014" name="Genome Announc.">
        <title>Draft genome sequences of eight enterohepatic helicobacter species isolated from both laboratory and wild rodents.</title>
        <authorList>
            <person name="Sheh A."/>
            <person name="Shen Z."/>
            <person name="Fox J.G."/>
        </authorList>
    </citation>
    <scope>NUCLEOTIDE SEQUENCE [LARGE SCALE GENOMIC DNA]</scope>
    <source>
        <strain evidence="3 4">MIT 96-1001</strain>
    </source>
</reference>
<keyword evidence="1" id="KW-0175">Coiled coil</keyword>
<gene>
    <name evidence="3" type="ORF">LS74_008720</name>
</gene>
<feature type="coiled-coil region" evidence="1">
    <location>
        <begin position="50"/>
        <end position="112"/>
    </location>
</feature>
<name>A0A4U8SWU8_9HELI</name>
<protein>
    <submittedName>
        <fullName evidence="3">Uncharacterized protein</fullName>
    </submittedName>
</protein>
<evidence type="ECO:0000256" key="2">
    <source>
        <dbReference type="SAM" id="Phobius"/>
    </source>
</evidence>
<accession>A0A4U8SWU8</accession>